<evidence type="ECO:0000313" key="2">
    <source>
        <dbReference type="EMBL" id="TBO34155.1"/>
    </source>
</evidence>
<keyword evidence="3" id="KW-1185">Reference proteome</keyword>
<gene>
    <name evidence="2" type="ORF">EYS42_01560</name>
</gene>
<reference evidence="2 3" key="1">
    <citation type="submission" date="2019-02" db="EMBL/GenBank/DDBJ databases">
        <title>Aquabacterium sp. strain KMB7.</title>
        <authorList>
            <person name="Chen W.-M."/>
        </authorList>
    </citation>
    <scope>NUCLEOTIDE SEQUENCE [LARGE SCALE GENOMIC DNA]</scope>
    <source>
        <strain evidence="2 3">KMB7</strain>
    </source>
</reference>
<dbReference type="RefSeq" id="WP_130966104.1">
    <property type="nucleotide sequence ID" value="NZ_SIXI01000001.1"/>
</dbReference>
<dbReference type="Proteomes" id="UP000292120">
    <property type="component" value="Unassembled WGS sequence"/>
</dbReference>
<dbReference type="InterPro" id="IPR016088">
    <property type="entry name" value="Chalcone_isomerase_3-sand"/>
</dbReference>
<proteinExistence type="predicted"/>
<dbReference type="Gene3D" id="3.50.70.10">
    <property type="match status" value="1"/>
</dbReference>
<dbReference type="GO" id="GO:0016872">
    <property type="term" value="F:intramolecular lyase activity"/>
    <property type="evidence" value="ECO:0007669"/>
    <property type="project" value="InterPro"/>
</dbReference>
<feature type="domain" description="Chalcone isomerase" evidence="1">
    <location>
        <begin position="45"/>
        <end position="206"/>
    </location>
</feature>
<dbReference type="SUPFAM" id="SSF54626">
    <property type="entry name" value="Chalcone isomerase"/>
    <property type="match status" value="1"/>
</dbReference>
<dbReference type="OrthoDB" id="9795336at2"/>
<dbReference type="EMBL" id="SIXI01000001">
    <property type="protein sequence ID" value="TBO34155.1"/>
    <property type="molecule type" value="Genomic_DNA"/>
</dbReference>
<name>A0A4Q9H4Z9_9BURK</name>
<dbReference type="InterPro" id="IPR016087">
    <property type="entry name" value="Chalcone_isomerase"/>
</dbReference>
<dbReference type="InterPro" id="IPR036298">
    <property type="entry name" value="Chalcone_isomerase_sf"/>
</dbReference>
<dbReference type="Pfam" id="PF16036">
    <property type="entry name" value="Chalcone_3"/>
    <property type="match status" value="1"/>
</dbReference>
<comment type="caution">
    <text evidence="2">The sequence shown here is derived from an EMBL/GenBank/DDBJ whole genome shotgun (WGS) entry which is preliminary data.</text>
</comment>
<evidence type="ECO:0000313" key="3">
    <source>
        <dbReference type="Proteomes" id="UP000292120"/>
    </source>
</evidence>
<protein>
    <recommendedName>
        <fullName evidence="1">Chalcone isomerase domain-containing protein</fullName>
    </recommendedName>
</protein>
<accession>A0A4Q9H4Z9</accession>
<organism evidence="2 3">
    <name type="scientific">Aquabacterium lacunae</name>
    <dbReference type="NCBI Taxonomy" id="2528630"/>
    <lineage>
        <taxon>Bacteria</taxon>
        <taxon>Pseudomonadati</taxon>
        <taxon>Pseudomonadota</taxon>
        <taxon>Betaproteobacteria</taxon>
        <taxon>Burkholderiales</taxon>
        <taxon>Aquabacterium</taxon>
    </lineage>
</organism>
<sequence>MAPNHPSHTTDTSRRQAVIAGLGLLGSVAAGTLPATARAQNTATRFANYVRLGNTELLLNGKGTRTKMFVKVYDMALYTPRRVQSASQLLAMPGPKRLSMVSLRALKTADIGLMFIKGMKANCEPDVIARYTTTVSDLIQIFSYRSVMDAGVNFSMDFEPGKGTAFVFNGQQVAERVGDDEFFANALRIWFGRDPADPELSQALLGKA</sequence>
<evidence type="ECO:0000259" key="1">
    <source>
        <dbReference type="Pfam" id="PF16036"/>
    </source>
</evidence>
<dbReference type="InterPro" id="IPR006311">
    <property type="entry name" value="TAT_signal"/>
</dbReference>
<dbReference type="PROSITE" id="PS51318">
    <property type="entry name" value="TAT"/>
    <property type="match status" value="1"/>
</dbReference>
<dbReference type="AlphaFoldDB" id="A0A4Q9H4Z9"/>